<dbReference type="InterPro" id="IPR011032">
    <property type="entry name" value="GroES-like_sf"/>
</dbReference>
<dbReference type="Pfam" id="PF00107">
    <property type="entry name" value="ADH_zinc_N"/>
    <property type="match status" value="1"/>
</dbReference>
<dbReference type="InterPro" id="IPR036291">
    <property type="entry name" value="NAD(P)-bd_dom_sf"/>
</dbReference>
<dbReference type="Gene3D" id="3.40.50.720">
    <property type="entry name" value="NAD(P)-binding Rossmann-like Domain"/>
    <property type="match status" value="1"/>
</dbReference>
<dbReference type="SMART" id="SM00829">
    <property type="entry name" value="PKS_ER"/>
    <property type="match status" value="1"/>
</dbReference>
<accession>A0A934RTP0</accession>
<reference evidence="2" key="1">
    <citation type="submission" date="2021-01" db="EMBL/GenBank/DDBJ databases">
        <title>Modified the classification status of verrucomicrobia.</title>
        <authorList>
            <person name="Feng X."/>
        </authorList>
    </citation>
    <scope>NUCLEOTIDE SEQUENCE</scope>
    <source>
        <strain evidence="2">KCTC 12986</strain>
    </source>
</reference>
<dbReference type="InterPro" id="IPR013149">
    <property type="entry name" value="ADH-like_C"/>
</dbReference>
<dbReference type="RefSeq" id="WP_200392886.1">
    <property type="nucleotide sequence ID" value="NZ_JAENIO010000054.1"/>
</dbReference>
<dbReference type="InterPro" id="IPR013154">
    <property type="entry name" value="ADH-like_N"/>
</dbReference>
<evidence type="ECO:0000313" key="3">
    <source>
        <dbReference type="Proteomes" id="UP000604083"/>
    </source>
</evidence>
<dbReference type="SUPFAM" id="SSF50129">
    <property type="entry name" value="GroES-like"/>
    <property type="match status" value="1"/>
</dbReference>
<dbReference type="InterPro" id="IPR020843">
    <property type="entry name" value="ER"/>
</dbReference>
<keyword evidence="3" id="KW-1185">Reference proteome</keyword>
<name>A0A934RTP0_9BACT</name>
<dbReference type="EMBL" id="JAENIO010000054">
    <property type="protein sequence ID" value="MBK1835451.1"/>
    <property type="molecule type" value="Genomic_DNA"/>
</dbReference>
<dbReference type="PANTHER" id="PTHR45033:SF2">
    <property type="entry name" value="ZINC-TYPE ALCOHOL DEHYDROGENASE-LIKE PROTEIN C1773.06C"/>
    <property type="match status" value="1"/>
</dbReference>
<dbReference type="PANTHER" id="PTHR45033">
    <property type="match status" value="1"/>
</dbReference>
<dbReference type="Pfam" id="PF08240">
    <property type="entry name" value="ADH_N"/>
    <property type="match status" value="1"/>
</dbReference>
<sequence length="332" mass="35787">MKKYLIQPGEERIALTEDAEPEAAAGEVKIRLQAASLNYRDILNRKYSREAIVPFSDGAGEVVAVGEGVSEHQVGDRVVGLFFPNWLEGPIDRELHAQGRGGDKSHGMLAEYVVGPAHSFLPLPAHLSYEEAATLPCAGLTAWHALFETPTPAQKGDTVLIQGTGGVSIFALQLAVAYGLQSIVISSSDEKLARVREMGATHTLNYKTTPDWEKAVFELTGKKGVDRVIEVGGAGTLEKSMKAARFEGVISLIGVLTGLQAEVNPFPIVGKSLRVYGIYVGSRTMQENFHRGLSEHGITPIVDRVFPFAEANASYDYQLGGSHFGNIVVKGQ</sequence>
<protein>
    <submittedName>
        <fullName evidence="2">NAD(P)-dependent alcohol dehydrogenase</fullName>
    </submittedName>
</protein>
<evidence type="ECO:0000259" key="1">
    <source>
        <dbReference type="SMART" id="SM00829"/>
    </source>
</evidence>
<comment type="caution">
    <text evidence="2">The sequence shown here is derived from an EMBL/GenBank/DDBJ whole genome shotgun (WGS) entry which is preliminary data.</text>
</comment>
<organism evidence="2 3">
    <name type="scientific">Roseibacillus ishigakijimensis</name>
    <dbReference type="NCBI Taxonomy" id="454146"/>
    <lineage>
        <taxon>Bacteria</taxon>
        <taxon>Pseudomonadati</taxon>
        <taxon>Verrucomicrobiota</taxon>
        <taxon>Verrucomicrobiia</taxon>
        <taxon>Verrucomicrobiales</taxon>
        <taxon>Verrucomicrobiaceae</taxon>
        <taxon>Roseibacillus</taxon>
    </lineage>
</organism>
<dbReference type="AlphaFoldDB" id="A0A934RTP0"/>
<gene>
    <name evidence="2" type="ORF">JIN78_15380</name>
</gene>
<dbReference type="CDD" id="cd08276">
    <property type="entry name" value="MDR7"/>
    <property type="match status" value="1"/>
</dbReference>
<dbReference type="GO" id="GO:0016491">
    <property type="term" value="F:oxidoreductase activity"/>
    <property type="evidence" value="ECO:0007669"/>
    <property type="project" value="InterPro"/>
</dbReference>
<feature type="domain" description="Enoyl reductase (ER)" evidence="1">
    <location>
        <begin position="9"/>
        <end position="329"/>
    </location>
</feature>
<dbReference type="SUPFAM" id="SSF51735">
    <property type="entry name" value="NAD(P)-binding Rossmann-fold domains"/>
    <property type="match status" value="1"/>
</dbReference>
<evidence type="ECO:0000313" key="2">
    <source>
        <dbReference type="EMBL" id="MBK1835451.1"/>
    </source>
</evidence>
<proteinExistence type="predicted"/>
<dbReference type="InterPro" id="IPR052711">
    <property type="entry name" value="Zinc_ADH-like"/>
</dbReference>
<dbReference type="Proteomes" id="UP000604083">
    <property type="component" value="Unassembled WGS sequence"/>
</dbReference>
<dbReference type="Gene3D" id="3.90.180.10">
    <property type="entry name" value="Medium-chain alcohol dehydrogenases, catalytic domain"/>
    <property type="match status" value="1"/>
</dbReference>